<feature type="region of interest" description="Disordered" evidence="1">
    <location>
        <begin position="45"/>
        <end position="99"/>
    </location>
</feature>
<name>A0A9N7UED8_PLEPL</name>
<accession>A0A9N7UED8</accession>
<sequence length="99" mass="10940">MIKSSWFYVKFKYNEKDVKHGGFWVNNPGSFKSGEMVIATPVCGPMSSSERVREGGRSRLQGEVGASARTPQWASSRAPDYQRANGDLTHTGLIQSNTD</sequence>
<protein>
    <submittedName>
        <fullName evidence="2">Uncharacterized protein</fullName>
    </submittedName>
</protein>
<reference evidence="2" key="1">
    <citation type="submission" date="2020-03" db="EMBL/GenBank/DDBJ databases">
        <authorList>
            <person name="Weist P."/>
        </authorList>
    </citation>
    <scope>NUCLEOTIDE SEQUENCE</scope>
</reference>
<evidence type="ECO:0000313" key="2">
    <source>
        <dbReference type="EMBL" id="CAB1429875.1"/>
    </source>
</evidence>
<organism evidence="2 3">
    <name type="scientific">Pleuronectes platessa</name>
    <name type="common">European plaice</name>
    <dbReference type="NCBI Taxonomy" id="8262"/>
    <lineage>
        <taxon>Eukaryota</taxon>
        <taxon>Metazoa</taxon>
        <taxon>Chordata</taxon>
        <taxon>Craniata</taxon>
        <taxon>Vertebrata</taxon>
        <taxon>Euteleostomi</taxon>
        <taxon>Actinopterygii</taxon>
        <taxon>Neopterygii</taxon>
        <taxon>Teleostei</taxon>
        <taxon>Neoteleostei</taxon>
        <taxon>Acanthomorphata</taxon>
        <taxon>Carangaria</taxon>
        <taxon>Pleuronectiformes</taxon>
        <taxon>Pleuronectoidei</taxon>
        <taxon>Pleuronectidae</taxon>
        <taxon>Pleuronectes</taxon>
    </lineage>
</organism>
<comment type="caution">
    <text evidence="2">The sequence shown here is derived from an EMBL/GenBank/DDBJ whole genome shotgun (WGS) entry which is preliminary data.</text>
</comment>
<keyword evidence="3" id="KW-1185">Reference proteome</keyword>
<dbReference type="Proteomes" id="UP001153269">
    <property type="component" value="Unassembled WGS sequence"/>
</dbReference>
<dbReference type="AlphaFoldDB" id="A0A9N7UED8"/>
<evidence type="ECO:0000256" key="1">
    <source>
        <dbReference type="SAM" id="MobiDB-lite"/>
    </source>
</evidence>
<dbReference type="EMBL" id="CADEAL010001180">
    <property type="protein sequence ID" value="CAB1429875.1"/>
    <property type="molecule type" value="Genomic_DNA"/>
</dbReference>
<gene>
    <name evidence="2" type="ORF">PLEPLA_LOCUS17855</name>
</gene>
<proteinExistence type="predicted"/>
<evidence type="ECO:0000313" key="3">
    <source>
        <dbReference type="Proteomes" id="UP001153269"/>
    </source>
</evidence>